<feature type="domain" description="Flavodoxin-like" evidence="3">
    <location>
        <begin position="53"/>
        <end position="203"/>
    </location>
</feature>
<dbReference type="GO" id="GO:0016651">
    <property type="term" value="F:oxidoreductase activity, acting on NAD(P)H"/>
    <property type="evidence" value="ECO:0007669"/>
    <property type="project" value="UniProtKB-ARBA"/>
</dbReference>
<evidence type="ECO:0000256" key="2">
    <source>
        <dbReference type="SAM" id="SignalP"/>
    </source>
</evidence>
<dbReference type="InterPro" id="IPR029039">
    <property type="entry name" value="Flavoprotein-like_sf"/>
</dbReference>
<dbReference type="Gene3D" id="3.40.50.360">
    <property type="match status" value="1"/>
</dbReference>
<dbReference type="RefSeq" id="WP_144325801.1">
    <property type="nucleotide sequence ID" value="NZ_CAXOGR010000014.1"/>
</dbReference>
<organism evidence="4 5">
    <name type="scientific">Enterococcus avium</name>
    <name type="common">Streptococcus avium</name>
    <dbReference type="NCBI Taxonomy" id="33945"/>
    <lineage>
        <taxon>Bacteria</taxon>
        <taxon>Bacillati</taxon>
        <taxon>Bacillota</taxon>
        <taxon>Bacilli</taxon>
        <taxon>Lactobacillales</taxon>
        <taxon>Enterococcaceae</taxon>
        <taxon>Enterococcus</taxon>
    </lineage>
</organism>
<dbReference type="PROSITE" id="PS51257">
    <property type="entry name" value="PROKAR_LIPOPROTEIN"/>
    <property type="match status" value="1"/>
</dbReference>
<dbReference type="AlphaFoldDB" id="A0A8B5VWX4"/>
<sequence length="205" mass="22907">MKKLFWLLPVALFLGACGSNATDTDEVNNSESIAQSSESLEPNQNQETKDLGKSLIVYYSLTENTKAVAEKIQKQVNGDLMQIETVEQYPEVYDEVLDVVEAQRKAGELPTIVKQDVDLSAYDSIFLGTPIWFGEPALPVEKWISENRLAEKRVYPFFTSGSSSINESMERYRELLDQVTLSDGLGITSSDRSQTASLVKEWLAP</sequence>
<dbReference type="EMBL" id="PDXQ01000002">
    <property type="protein sequence ID" value="TRZ28954.1"/>
    <property type="molecule type" value="Genomic_DNA"/>
</dbReference>
<dbReference type="InterPro" id="IPR008254">
    <property type="entry name" value="Flavodoxin/NO_synth"/>
</dbReference>
<reference evidence="4 5" key="1">
    <citation type="submission" date="2017-10" db="EMBL/GenBank/DDBJ databases">
        <title>FDA dAtabase for Regulatory Grade micrObial Sequences (FDA-ARGOS): Supporting development and validation of Infectious Disease Dx tests.</title>
        <authorList>
            <person name="Campos J."/>
            <person name="Goldberg B."/>
            <person name="Tallon L.J."/>
            <person name="Sadzewicz L."/>
            <person name="Sengamalay N."/>
            <person name="Ott S."/>
            <person name="Godinez A."/>
            <person name="Nagaraj S."/>
            <person name="Vyas G."/>
            <person name="Aluvathingal J."/>
            <person name="Nadendla S."/>
            <person name="Geyer C."/>
            <person name="Nandy P."/>
            <person name="Hobson J."/>
            <person name="Sichtig H."/>
        </authorList>
    </citation>
    <scope>NUCLEOTIDE SEQUENCE [LARGE SCALE GENOMIC DNA]</scope>
    <source>
        <strain evidence="4 5">FDAARGOS_185</strain>
    </source>
</reference>
<feature type="compositionally biased region" description="Polar residues" evidence="1">
    <location>
        <begin position="29"/>
        <end position="46"/>
    </location>
</feature>
<dbReference type="Proteomes" id="UP000316316">
    <property type="component" value="Unassembled WGS sequence"/>
</dbReference>
<dbReference type="SUPFAM" id="SSF52218">
    <property type="entry name" value="Flavoproteins"/>
    <property type="match status" value="1"/>
</dbReference>
<evidence type="ECO:0000313" key="4">
    <source>
        <dbReference type="EMBL" id="TRZ28954.1"/>
    </source>
</evidence>
<feature type="region of interest" description="Disordered" evidence="1">
    <location>
        <begin position="23"/>
        <end position="47"/>
    </location>
</feature>
<protein>
    <recommendedName>
        <fullName evidence="3">Flavodoxin-like domain-containing protein</fullName>
    </recommendedName>
</protein>
<keyword evidence="2" id="KW-0732">Signal</keyword>
<comment type="caution">
    <text evidence="4">The sequence shown here is derived from an EMBL/GenBank/DDBJ whole genome shotgun (WGS) entry which is preliminary data.</text>
</comment>
<dbReference type="PANTHER" id="PTHR39201:SF1">
    <property type="entry name" value="FLAVODOXIN-LIKE DOMAIN-CONTAINING PROTEIN"/>
    <property type="match status" value="1"/>
</dbReference>
<proteinExistence type="predicted"/>
<feature type="chain" id="PRO_5032818337" description="Flavodoxin-like domain-containing protein" evidence="2">
    <location>
        <begin position="22"/>
        <end position="205"/>
    </location>
</feature>
<name>A0A8B5VWX4_ENTAV</name>
<dbReference type="PANTHER" id="PTHR39201">
    <property type="entry name" value="EXPORTED PROTEIN-RELATED"/>
    <property type="match status" value="1"/>
</dbReference>
<dbReference type="GO" id="GO:0010181">
    <property type="term" value="F:FMN binding"/>
    <property type="evidence" value="ECO:0007669"/>
    <property type="project" value="InterPro"/>
</dbReference>
<accession>A0A8B5VWX4</accession>
<dbReference type="Pfam" id="PF12682">
    <property type="entry name" value="Flavodoxin_4"/>
    <property type="match status" value="1"/>
</dbReference>
<evidence type="ECO:0000313" key="5">
    <source>
        <dbReference type="Proteomes" id="UP000316316"/>
    </source>
</evidence>
<gene>
    <name evidence="4" type="ORF">AUF17_19855</name>
</gene>
<feature type="signal peptide" evidence="2">
    <location>
        <begin position="1"/>
        <end position="21"/>
    </location>
</feature>
<evidence type="ECO:0000256" key="1">
    <source>
        <dbReference type="SAM" id="MobiDB-lite"/>
    </source>
</evidence>
<evidence type="ECO:0000259" key="3">
    <source>
        <dbReference type="Pfam" id="PF12682"/>
    </source>
</evidence>